<dbReference type="STRING" id="1314781.A0A165C9U4"/>
<dbReference type="EMBL" id="KV426347">
    <property type="protein sequence ID" value="KZV82085.1"/>
    <property type="molecule type" value="Genomic_DNA"/>
</dbReference>
<dbReference type="PROSITE" id="PS01013">
    <property type="entry name" value="OSBP"/>
    <property type="match status" value="1"/>
</dbReference>
<name>A0A165C9U4_EXIGL</name>
<dbReference type="GO" id="GO:0032934">
    <property type="term" value="F:sterol binding"/>
    <property type="evidence" value="ECO:0007669"/>
    <property type="project" value="TreeGrafter"/>
</dbReference>
<dbReference type="SUPFAM" id="SSF144000">
    <property type="entry name" value="Oxysterol-binding protein-like"/>
    <property type="match status" value="1"/>
</dbReference>
<protein>
    <recommendedName>
        <fullName evidence="6">Oxysterol-binding protein</fullName>
    </recommendedName>
</protein>
<dbReference type="Pfam" id="PF01237">
    <property type="entry name" value="Oxysterol_BP"/>
    <property type="match status" value="2"/>
</dbReference>
<reference evidence="4 5" key="1">
    <citation type="journal article" date="2016" name="Mol. Biol. Evol.">
        <title>Comparative Genomics of Early-Diverging Mushroom-Forming Fungi Provides Insights into the Origins of Lignocellulose Decay Capabilities.</title>
        <authorList>
            <person name="Nagy L.G."/>
            <person name="Riley R."/>
            <person name="Tritt A."/>
            <person name="Adam C."/>
            <person name="Daum C."/>
            <person name="Floudas D."/>
            <person name="Sun H."/>
            <person name="Yadav J.S."/>
            <person name="Pangilinan J."/>
            <person name="Larsson K.H."/>
            <person name="Matsuura K."/>
            <person name="Barry K."/>
            <person name="Labutti K."/>
            <person name="Kuo R."/>
            <person name="Ohm R.A."/>
            <person name="Bhattacharya S.S."/>
            <person name="Shirouzu T."/>
            <person name="Yoshinaga Y."/>
            <person name="Martin F.M."/>
            <person name="Grigoriev I.V."/>
            <person name="Hibbett D.S."/>
        </authorList>
    </citation>
    <scope>NUCLEOTIDE SEQUENCE [LARGE SCALE GENOMIC DNA]</scope>
    <source>
        <strain evidence="4 5">HHB12029</strain>
    </source>
</reference>
<feature type="region of interest" description="Disordered" evidence="3">
    <location>
        <begin position="347"/>
        <end position="369"/>
    </location>
</feature>
<gene>
    <name evidence="4" type="ORF">EXIGLDRAFT_657539</name>
</gene>
<keyword evidence="5" id="KW-1185">Reference proteome</keyword>
<dbReference type="AlphaFoldDB" id="A0A165C9U4"/>
<dbReference type="OrthoDB" id="48057at2759"/>
<proteinExistence type="inferred from homology"/>
<sequence length="517" mass="57414">MIVDLLKRSLGVKDLAAMCLSLPAQLLEPIPNLEYWMVLDRPDLFAAINDSPEPLGRMLAVLRWAFSKELKFIRGKICKPYNSVLGEHFRCHYDVRPVEYDDNDPTNAPTQHLHLFVEEPEPAPEPAPTKSRFGGWSPFGAGAATPKEGPAKDKVNASLQIESNLAAGVSNLSLNTLQHLANPPAGKEIEEDVAPGETIRVVYLTEQVSHHPPISAFYAACPARGLEAEGIDQISARVSGTTVRIMPGTANKGVFIRITSGNGAGESYRVTLPTAQVNGILRGSFYPTISDSVIVTCSGGAQPGTKLRAVIEYKEESWLGKPQFLVEGVIHTYEDDDFTSFASTSISDDSASVKSGQSKGSKIRKPDIDKEVKEHSDWTKVKHVPKERIVAQFEGTWKKSLRWRKMENGAPVGEWRTLLDLSTLAVFPKEVRPVQEQAPFESRRLWEKVTDNLLRKEFGEATRAKVNIEQAQRDRAAERKRKGEEFVPAYFESDLERGWSELTEAGRQAVQEELARQ</sequence>
<dbReference type="Gene3D" id="2.40.160.120">
    <property type="match status" value="1"/>
</dbReference>
<dbReference type="Gene3D" id="3.30.70.3490">
    <property type="match status" value="1"/>
</dbReference>
<dbReference type="PANTHER" id="PTHR10972:SF212">
    <property type="entry name" value="OXYSTEROL-BINDING PROTEIN-LIKE PROTEIN 1"/>
    <property type="match status" value="1"/>
</dbReference>
<organism evidence="4 5">
    <name type="scientific">Exidia glandulosa HHB12029</name>
    <dbReference type="NCBI Taxonomy" id="1314781"/>
    <lineage>
        <taxon>Eukaryota</taxon>
        <taxon>Fungi</taxon>
        <taxon>Dikarya</taxon>
        <taxon>Basidiomycota</taxon>
        <taxon>Agaricomycotina</taxon>
        <taxon>Agaricomycetes</taxon>
        <taxon>Auriculariales</taxon>
        <taxon>Exidiaceae</taxon>
        <taxon>Exidia</taxon>
    </lineage>
</organism>
<dbReference type="InParanoid" id="A0A165C9U4"/>
<dbReference type="GO" id="GO:0016020">
    <property type="term" value="C:membrane"/>
    <property type="evidence" value="ECO:0007669"/>
    <property type="project" value="TreeGrafter"/>
</dbReference>
<evidence type="ECO:0000313" key="5">
    <source>
        <dbReference type="Proteomes" id="UP000077266"/>
    </source>
</evidence>
<evidence type="ECO:0000313" key="4">
    <source>
        <dbReference type="EMBL" id="KZV82085.1"/>
    </source>
</evidence>
<dbReference type="PANTHER" id="PTHR10972">
    <property type="entry name" value="OXYSTEROL-BINDING PROTEIN-RELATED"/>
    <property type="match status" value="1"/>
</dbReference>
<evidence type="ECO:0008006" key="6">
    <source>
        <dbReference type="Google" id="ProtNLM"/>
    </source>
</evidence>
<evidence type="ECO:0000256" key="1">
    <source>
        <dbReference type="ARBA" id="ARBA00008842"/>
    </source>
</evidence>
<dbReference type="InterPro" id="IPR000648">
    <property type="entry name" value="Oxysterol-bd"/>
</dbReference>
<comment type="similarity">
    <text evidence="1 2">Belongs to the OSBP family.</text>
</comment>
<dbReference type="FunCoup" id="A0A165C9U4">
    <property type="interactions" value="10"/>
</dbReference>
<evidence type="ECO:0000256" key="3">
    <source>
        <dbReference type="SAM" id="MobiDB-lite"/>
    </source>
</evidence>
<dbReference type="InterPro" id="IPR018494">
    <property type="entry name" value="Oxysterol-bd_CS"/>
</dbReference>
<accession>A0A165C9U4</accession>
<feature type="compositionally biased region" description="Polar residues" evidence="3">
    <location>
        <begin position="347"/>
        <end position="360"/>
    </location>
</feature>
<evidence type="ECO:0000256" key="2">
    <source>
        <dbReference type="RuleBase" id="RU003844"/>
    </source>
</evidence>
<dbReference type="InterPro" id="IPR037239">
    <property type="entry name" value="OSBP_sf"/>
</dbReference>
<dbReference type="GO" id="GO:0005829">
    <property type="term" value="C:cytosol"/>
    <property type="evidence" value="ECO:0007669"/>
    <property type="project" value="TreeGrafter"/>
</dbReference>
<dbReference type="Proteomes" id="UP000077266">
    <property type="component" value="Unassembled WGS sequence"/>
</dbReference>